<dbReference type="PROSITE" id="PS50059">
    <property type="entry name" value="FKBP_PPIASE"/>
    <property type="match status" value="1"/>
</dbReference>
<dbReference type="InterPro" id="IPR001179">
    <property type="entry name" value="PPIase_FKBP_dom"/>
</dbReference>
<dbReference type="InterPro" id="IPR000774">
    <property type="entry name" value="PPIase_FKBP_N"/>
</dbReference>
<evidence type="ECO:0000313" key="8">
    <source>
        <dbReference type="EMBL" id="KAK6588024.1"/>
    </source>
</evidence>
<dbReference type="Gene3D" id="3.10.50.40">
    <property type="match status" value="1"/>
</dbReference>
<dbReference type="PANTHER" id="PTHR43811">
    <property type="entry name" value="FKBP-TYPE PEPTIDYL-PROLYL CIS-TRANS ISOMERASE FKPA"/>
    <property type="match status" value="1"/>
</dbReference>
<dbReference type="InterPro" id="IPR046357">
    <property type="entry name" value="PPIase_dom_sf"/>
</dbReference>
<feature type="signal peptide" evidence="6">
    <location>
        <begin position="1"/>
        <end position="21"/>
    </location>
</feature>
<dbReference type="SUPFAM" id="SSF54534">
    <property type="entry name" value="FKBP-like"/>
    <property type="match status" value="1"/>
</dbReference>
<keyword evidence="6" id="KW-0732">Signal</keyword>
<keyword evidence="9" id="KW-1185">Reference proteome</keyword>
<dbReference type="PANTHER" id="PTHR43811:SF19">
    <property type="entry name" value="39 KDA FK506-BINDING NUCLEAR PROTEIN"/>
    <property type="match status" value="1"/>
</dbReference>
<reference evidence="8 9" key="1">
    <citation type="submission" date="2023-10" db="EMBL/GenBank/DDBJ databases">
        <title>Comparative genomics analysis reveals potential genetic determinants of host preference in Cryptosporidium xiaoi.</title>
        <authorList>
            <person name="Xiao L."/>
            <person name="Li J."/>
        </authorList>
    </citation>
    <scope>NUCLEOTIDE SEQUENCE [LARGE SCALE GENOMIC DNA]</scope>
    <source>
        <strain evidence="8 9">52996</strain>
    </source>
</reference>
<evidence type="ECO:0000256" key="5">
    <source>
        <dbReference type="PROSITE-ProRule" id="PRU00277"/>
    </source>
</evidence>
<sequence length="328" mass="37154">MTRISNVLLVLFCIIKTFTICSRLEWTGDEFEVKSLKDFSQVSFRDRSLNCESCQLIVFAVKEYINKELEVYKNSSPPKGFIDITLSNFLESHVACSNHVWQPLADNSLSFTIENFVSSCRENLSNWESSLESYINGKMSLQDGVRHVCFEDGYCSKDEIWSENEYPNNREPKAELLRKRSQEFLDKNKNVDGITVTSSGLQYKITKKGDGKTNPSVDDKVEVQYRGKTLDGVEFDSSFNRGDEPTKMTVSQLIPAWVEALSLMNEGDEIILFVPPELAYGERGAGDSIGPNEVIVFKLRLVKIVISEQKTELSSEQEATKQGQSDEL</sequence>
<dbReference type="Pfam" id="PF01346">
    <property type="entry name" value="FKBP_N"/>
    <property type="match status" value="1"/>
</dbReference>
<evidence type="ECO:0000256" key="2">
    <source>
        <dbReference type="ARBA" id="ARBA00013194"/>
    </source>
</evidence>
<comment type="catalytic activity">
    <reaction evidence="1 5">
        <text>[protein]-peptidylproline (omega=180) = [protein]-peptidylproline (omega=0)</text>
        <dbReference type="Rhea" id="RHEA:16237"/>
        <dbReference type="Rhea" id="RHEA-COMP:10747"/>
        <dbReference type="Rhea" id="RHEA-COMP:10748"/>
        <dbReference type="ChEBI" id="CHEBI:83833"/>
        <dbReference type="ChEBI" id="CHEBI:83834"/>
        <dbReference type="EC" id="5.2.1.8"/>
    </reaction>
</comment>
<feature type="chain" id="PRO_5043732099" description="peptidylprolyl isomerase" evidence="6">
    <location>
        <begin position="22"/>
        <end position="328"/>
    </location>
</feature>
<evidence type="ECO:0000256" key="4">
    <source>
        <dbReference type="ARBA" id="ARBA00023235"/>
    </source>
</evidence>
<dbReference type="Pfam" id="PF00254">
    <property type="entry name" value="FKBP_C"/>
    <property type="match status" value="1"/>
</dbReference>
<evidence type="ECO:0000256" key="3">
    <source>
        <dbReference type="ARBA" id="ARBA00023110"/>
    </source>
</evidence>
<evidence type="ECO:0000256" key="1">
    <source>
        <dbReference type="ARBA" id="ARBA00000971"/>
    </source>
</evidence>
<dbReference type="EMBL" id="JAWDEY010000035">
    <property type="protein sequence ID" value="KAK6588024.1"/>
    <property type="molecule type" value="Genomic_DNA"/>
</dbReference>
<comment type="caution">
    <text evidence="8">The sequence shown here is derived from an EMBL/GenBank/DDBJ whole genome shotgun (WGS) entry which is preliminary data.</text>
</comment>
<feature type="domain" description="PPIase FKBP-type" evidence="7">
    <location>
        <begin position="218"/>
        <end position="305"/>
    </location>
</feature>
<evidence type="ECO:0000259" key="7">
    <source>
        <dbReference type="PROSITE" id="PS50059"/>
    </source>
</evidence>
<gene>
    <name evidence="8" type="ORF">RS030_71084</name>
</gene>
<dbReference type="GO" id="GO:0006457">
    <property type="term" value="P:protein folding"/>
    <property type="evidence" value="ECO:0007669"/>
    <property type="project" value="InterPro"/>
</dbReference>
<dbReference type="EC" id="5.2.1.8" evidence="2 5"/>
<dbReference type="Proteomes" id="UP001311799">
    <property type="component" value="Unassembled WGS sequence"/>
</dbReference>
<organism evidence="8 9">
    <name type="scientific">Cryptosporidium xiaoi</name>
    <dbReference type="NCBI Taxonomy" id="659607"/>
    <lineage>
        <taxon>Eukaryota</taxon>
        <taxon>Sar</taxon>
        <taxon>Alveolata</taxon>
        <taxon>Apicomplexa</taxon>
        <taxon>Conoidasida</taxon>
        <taxon>Coccidia</taxon>
        <taxon>Eucoccidiorida</taxon>
        <taxon>Eimeriorina</taxon>
        <taxon>Cryptosporidiidae</taxon>
        <taxon>Cryptosporidium</taxon>
    </lineage>
</organism>
<dbReference type="GO" id="GO:0003755">
    <property type="term" value="F:peptidyl-prolyl cis-trans isomerase activity"/>
    <property type="evidence" value="ECO:0007669"/>
    <property type="project" value="UniProtKB-KW"/>
</dbReference>
<evidence type="ECO:0000256" key="6">
    <source>
        <dbReference type="SAM" id="SignalP"/>
    </source>
</evidence>
<dbReference type="AlphaFoldDB" id="A0AAV9XUS2"/>
<keyword evidence="4 5" id="KW-0413">Isomerase</keyword>
<keyword evidence="3 5" id="KW-0697">Rotamase</keyword>
<name>A0AAV9XUS2_9CRYT</name>
<evidence type="ECO:0000313" key="9">
    <source>
        <dbReference type="Proteomes" id="UP001311799"/>
    </source>
</evidence>
<proteinExistence type="predicted"/>
<accession>A0AAV9XUS2</accession>
<protein>
    <recommendedName>
        <fullName evidence="2 5">peptidylprolyl isomerase</fullName>
        <ecNumber evidence="2 5">5.2.1.8</ecNumber>
    </recommendedName>
</protein>